<dbReference type="GeneID" id="10447235"/>
<dbReference type="GO" id="GO:0006364">
    <property type="term" value="P:rRNA processing"/>
    <property type="evidence" value="ECO:0007669"/>
    <property type="project" value="TreeGrafter"/>
</dbReference>
<evidence type="ECO:0000256" key="4">
    <source>
        <dbReference type="ARBA" id="ARBA00023242"/>
    </source>
</evidence>
<comment type="subcellular location">
    <subcellularLocation>
        <location evidence="1">Nucleus</location>
        <location evidence="1">Nucleolus</location>
    </subcellularLocation>
</comment>
<name>F2HHP6_9CRYP</name>
<dbReference type="SUPFAM" id="SSF50978">
    <property type="entry name" value="WD40 repeat-like"/>
    <property type="match status" value="1"/>
</dbReference>
<dbReference type="AlphaFoldDB" id="F2HHP6"/>
<evidence type="ECO:0000256" key="5">
    <source>
        <dbReference type="SAM" id="Phobius"/>
    </source>
</evidence>
<evidence type="ECO:0000313" key="6">
    <source>
        <dbReference type="EMBL" id="AEA38842.1"/>
    </source>
</evidence>
<feature type="transmembrane region" description="Helical" evidence="5">
    <location>
        <begin position="415"/>
        <end position="433"/>
    </location>
</feature>
<dbReference type="SMART" id="SM00320">
    <property type="entry name" value="WD40"/>
    <property type="match status" value="3"/>
</dbReference>
<evidence type="ECO:0000256" key="3">
    <source>
        <dbReference type="ARBA" id="ARBA00022737"/>
    </source>
</evidence>
<gene>
    <name evidence="6" type="ORF">CPARA_2gp184</name>
</gene>
<dbReference type="InterPro" id="IPR015943">
    <property type="entry name" value="WD40/YVTN_repeat-like_dom_sf"/>
</dbReference>
<feature type="transmembrane region" description="Helical" evidence="5">
    <location>
        <begin position="356"/>
        <end position="378"/>
    </location>
</feature>
<dbReference type="GO" id="GO:0005730">
    <property type="term" value="C:nucleolus"/>
    <property type="evidence" value="ECO:0007669"/>
    <property type="project" value="UniProtKB-SubCell"/>
</dbReference>
<dbReference type="RefSeq" id="XP_003239740.1">
    <property type="nucleotide sequence ID" value="XM_003239692.1"/>
</dbReference>
<geneLocation type="nucleomorph" evidence="6"/>
<dbReference type="GO" id="GO:1990904">
    <property type="term" value="C:ribonucleoprotein complex"/>
    <property type="evidence" value="ECO:0007669"/>
    <property type="project" value="UniProtKB-KW"/>
</dbReference>
<evidence type="ECO:0000256" key="1">
    <source>
        <dbReference type="ARBA" id="ARBA00004604"/>
    </source>
</evidence>
<dbReference type="Gene3D" id="2.130.10.10">
    <property type="entry name" value="YVTN repeat-like/Quinoprotein amine dehydrogenase"/>
    <property type="match status" value="1"/>
</dbReference>
<dbReference type="InterPro" id="IPR036322">
    <property type="entry name" value="WD40_repeat_dom_sf"/>
</dbReference>
<keyword evidence="4" id="KW-0539">Nucleus</keyword>
<dbReference type="Proteomes" id="UP000243423">
    <property type="component" value="Nucleomorph 2"/>
</dbReference>
<dbReference type="PANTHER" id="PTHR19924">
    <property type="entry name" value="UTP15 U3 SMALL NUCLEOLAR RNA-ASSOCIATED PROTEIN 15 FAMILY MEMBER"/>
    <property type="match status" value="1"/>
</dbReference>
<accession>F2HHP6</accession>
<dbReference type="GO" id="GO:0045943">
    <property type="term" value="P:positive regulation of transcription by RNA polymerase I"/>
    <property type="evidence" value="ECO:0007669"/>
    <property type="project" value="TreeGrafter"/>
</dbReference>
<keyword evidence="6" id="KW-0542">Nucleomorph</keyword>
<evidence type="ECO:0000256" key="2">
    <source>
        <dbReference type="ARBA" id="ARBA00022574"/>
    </source>
</evidence>
<dbReference type="InterPro" id="IPR001680">
    <property type="entry name" value="WD40_rpt"/>
</dbReference>
<keyword evidence="5" id="KW-0812">Transmembrane</keyword>
<keyword evidence="6" id="KW-0687">Ribonucleoprotein</keyword>
<evidence type="ECO:0000313" key="7">
    <source>
        <dbReference type="Proteomes" id="UP000243423"/>
    </source>
</evidence>
<feature type="transmembrane region" description="Helical" evidence="5">
    <location>
        <begin position="266"/>
        <end position="285"/>
    </location>
</feature>
<dbReference type="PANTHER" id="PTHR19924:SF26">
    <property type="entry name" value="U3 SMALL NUCLEOLAR RNA-ASSOCIATED PROTEIN 15 HOMOLOG"/>
    <property type="match status" value="1"/>
</dbReference>
<sequence>MKKGSTLVKNFYFRYSFFKILPLNLSKTKFGALFSRKFYFFSKYHLKFSIVTNEDFFLDAVFRPKDEKILAISKESKKIDLFDLKKGFLLKKFIKNTTPCDIISFTKNGTNLLMATEKGVIKTWDLLSDQLINSVKFSSSRLKSILYWPQNYHVYAFSSYDGFIKLIDCRIKCSIVSSFNHGYSVESFDFLKNGRKVVSAGANFLKVWDLRTKKAEFVLQQNFPISRINCSQADKIIYSQNFNIKEFNLEKCKTQSLLKCRKNIRFFSFTMFNVIIGFCDEILLFKNVFSRKKTFLKSYVKKAVFQFDQNIFLARQRKTPFFMKSKNYIYSVYRKNKYQQLNSIDILYKKSRFMELFVLLGKNKSISAALLFIIEIMIKKKFKTRLSHVELVFFFFFINTKLLSSSFVIELVRLFINLCDSFFPVVAFFYSYFKVFKCLKLLNILLKKLLNSYCLDFFLEKKNLLP</sequence>
<keyword evidence="5" id="KW-1133">Transmembrane helix</keyword>
<keyword evidence="2" id="KW-0853">WD repeat</keyword>
<proteinExistence type="predicted"/>
<keyword evidence="3" id="KW-0677">Repeat</keyword>
<protein>
    <submittedName>
        <fullName evidence="6">U3 small nucleolar ribonucleoprotein</fullName>
    </submittedName>
</protein>
<keyword evidence="5" id="KW-0472">Membrane</keyword>
<dbReference type="EMBL" id="CP002173">
    <property type="protein sequence ID" value="AEA38842.1"/>
    <property type="molecule type" value="Genomic_DNA"/>
</dbReference>
<reference evidence="6 7" key="1">
    <citation type="journal article" date="2011" name="Genome Biol. Evol.">
        <title>Complete nucleomorph genome sequence of the nonphotosynthetic alga Cryptomonas paramecium reveals a core nucleomorph gene set.</title>
        <authorList>
            <person name="Tanifuji G."/>
            <person name="Onodera N.T."/>
            <person name="Wheeler T.J."/>
            <person name="Dlutek M."/>
            <person name="Donaher N."/>
            <person name="Archibald J.M."/>
        </authorList>
    </citation>
    <scope>NUCLEOTIDE SEQUENCE [LARGE SCALE GENOMIC DNA]</scope>
    <source>
        <strain evidence="6 7">CCAP977/2A</strain>
    </source>
</reference>
<organism evidence="6 7">
    <name type="scientific">Cryptomonas paramaecium</name>
    <dbReference type="NCBI Taxonomy" id="2898"/>
    <lineage>
        <taxon>Eukaryota</taxon>
        <taxon>Cryptophyceae</taxon>
        <taxon>Cryptomonadales</taxon>
        <taxon>Cryptomonadaceae</taxon>
        <taxon>Cryptomonas</taxon>
    </lineage>
</organism>